<dbReference type="PANTHER" id="PTHR30055:SF234">
    <property type="entry name" value="HTH-TYPE TRANSCRIPTIONAL REGULATOR BETI"/>
    <property type="match status" value="1"/>
</dbReference>
<dbReference type="Gene3D" id="1.10.357.10">
    <property type="entry name" value="Tetracycline Repressor, domain 2"/>
    <property type="match status" value="1"/>
</dbReference>
<comment type="caution">
    <text evidence="6">The sequence shown here is derived from an EMBL/GenBank/DDBJ whole genome shotgun (WGS) entry which is preliminary data.</text>
</comment>
<dbReference type="InterPro" id="IPR036271">
    <property type="entry name" value="Tet_transcr_reg_TetR-rel_C_sf"/>
</dbReference>
<proteinExistence type="predicted"/>
<protein>
    <submittedName>
        <fullName evidence="6">TetR/AcrR family transcriptional regulator</fullName>
    </submittedName>
</protein>
<dbReference type="SUPFAM" id="SSF46689">
    <property type="entry name" value="Homeodomain-like"/>
    <property type="match status" value="1"/>
</dbReference>
<dbReference type="InterPro" id="IPR049445">
    <property type="entry name" value="TetR_SbtR-like_C"/>
</dbReference>
<keyword evidence="1" id="KW-0805">Transcription regulation</keyword>
<sequence length="193" mass="21415">MVPEAKKTRRKPRADSVRNREILLRAATEIFSAGGTQASLEAVAKKAGVGIGTLYRHFPSREELFEAVYRHEVDQLCDLASTLGHETDAFAAFRQWLQANVRLVATKKGMMQALQLAVYGNPELKASSTARMVEALDLLLQRAVAEGSLRDDISAEDLLRTLIGIYYAQPEDDWQAKALKLLDIFLDGLRAKA</sequence>
<keyword evidence="7" id="KW-1185">Reference proteome</keyword>
<dbReference type="SUPFAM" id="SSF48498">
    <property type="entry name" value="Tetracyclin repressor-like, C-terminal domain"/>
    <property type="match status" value="1"/>
</dbReference>
<evidence type="ECO:0000256" key="2">
    <source>
        <dbReference type="ARBA" id="ARBA00023125"/>
    </source>
</evidence>
<evidence type="ECO:0000256" key="1">
    <source>
        <dbReference type="ARBA" id="ARBA00023015"/>
    </source>
</evidence>
<organism evidence="6 7">
    <name type="scientific">Rhizobium lemnae</name>
    <dbReference type="NCBI Taxonomy" id="1214924"/>
    <lineage>
        <taxon>Bacteria</taxon>
        <taxon>Pseudomonadati</taxon>
        <taxon>Pseudomonadota</taxon>
        <taxon>Alphaproteobacteria</taxon>
        <taxon>Hyphomicrobiales</taxon>
        <taxon>Rhizobiaceae</taxon>
        <taxon>Rhizobium/Agrobacterium group</taxon>
        <taxon>Rhizobium</taxon>
    </lineage>
</organism>
<dbReference type="Pfam" id="PF00440">
    <property type="entry name" value="TetR_N"/>
    <property type="match status" value="1"/>
</dbReference>
<evidence type="ECO:0000256" key="4">
    <source>
        <dbReference type="PROSITE-ProRule" id="PRU00335"/>
    </source>
</evidence>
<accession>A0ABV8EC72</accession>
<name>A0ABV8EC72_9HYPH</name>
<feature type="DNA-binding region" description="H-T-H motif" evidence="4">
    <location>
        <begin position="39"/>
        <end position="58"/>
    </location>
</feature>
<evidence type="ECO:0000259" key="5">
    <source>
        <dbReference type="PROSITE" id="PS50977"/>
    </source>
</evidence>
<dbReference type="RefSeq" id="WP_247262363.1">
    <property type="nucleotide sequence ID" value="NZ_JALJQZ010000046.1"/>
</dbReference>
<keyword evidence="3" id="KW-0804">Transcription</keyword>
<dbReference type="PANTHER" id="PTHR30055">
    <property type="entry name" value="HTH-TYPE TRANSCRIPTIONAL REGULATOR RUTR"/>
    <property type="match status" value="1"/>
</dbReference>
<dbReference type="Proteomes" id="UP001595697">
    <property type="component" value="Unassembled WGS sequence"/>
</dbReference>
<dbReference type="PRINTS" id="PR00455">
    <property type="entry name" value="HTHTETR"/>
</dbReference>
<feature type="domain" description="HTH tetR-type" evidence="5">
    <location>
        <begin position="17"/>
        <end position="76"/>
    </location>
</feature>
<evidence type="ECO:0000313" key="6">
    <source>
        <dbReference type="EMBL" id="MFC3969770.1"/>
    </source>
</evidence>
<dbReference type="InterPro" id="IPR001647">
    <property type="entry name" value="HTH_TetR"/>
</dbReference>
<dbReference type="Pfam" id="PF21597">
    <property type="entry name" value="TetR_C_43"/>
    <property type="match status" value="1"/>
</dbReference>
<gene>
    <name evidence="6" type="ORF">ACFOVS_16855</name>
</gene>
<dbReference type="EMBL" id="JBHSBD010000078">
    <property type="protein sequence ID" value="MFC3969770.1"/>
    <property type="molecule type" value="Genomic_DNA"/>
</dbReference>
<evidence type="ECO:0000256" key="3">
    <source>
        <dbReference type="ARBA" id="ARBA00023163"/>
    </source>
</evidence>
<keyword evidence="2 4" id="KW-0238">DNA-binding</keyword>
<dbReference type="InterPro" id="IPR050109">
    <property type="entry name" value="HTH-type_TetR-like_transc_reg"/>
</dbReference>
<evidence type="ECO:0000313" key="7">
    <source>
        <dbReference type="Proteomes" id="UP001595697"/>
    </source>
</evidence>
<reference evidence="7" key="1">
    <citation type="journal article" date="2019" name="Int. J. Syst. Evol. Microbiol.">
        <title>The Global Catalogue of Microorganisms (GCM) 10K type strain sequencing project: providing services to taxonomists for standard genome sequencing and annotation.</title>
        <authorList>
            <consortium name="The Broad Institute Genomics Platform"/>
            <consortium name="The Broad Institute Genome Sequencing Center for Infectious Disease"/>
            <person name="Wu L."/>
            <person name="Ma J."/>
        </authorList>
    </citation>
    <scope>NUCLEOTIDE SEQUENCE [LARGE SCALE GENOMIC DNA]</scope>
    <source>
        <strain evidence="7">TBRC 5781</strain>
    </source>
</reference>
<dbReference type="PROSITE" id="PS50977">
    <property type="entry name" value="HTH_TETR_2"/>
    <property type="match status" value="1"/>
</dbReference>
<dbReference type="InterPro" id="IPR009057">
    <property type="entry name" value="Homeodomain-like_sf"/>
</dbReference>